<feature type="domain" description="Response regulatory" evidence="2">
    <location>
        <begin position="5"/>
        <end position="120"/>
    </location>
</feature>
<dbReference type="Gene3D" id="3.40.50.2300">
    <property type="match status" value="1"/>
</dbReference>
<dbReference type="SUPFAM" id="SSF52172">
    <property type="entry name" value="CheY-like"/>
    <property type="match status" value="1"/>
</dbReference>
<dbReference type="EMBL" id="CP021425">
    <property type="protein sequence ID" value="ARU54173.1"/>
    <property type="molecule type" value="Genomic_DNA"/>
</dbReference>
<gene>
    <name evidence="3" type="ORF">OLMES_0064</name>
</gene>
<keyword evidence="1" id="KW-0597">Phosphoprotein</keyword>
<dbReference type="AlphaFoldDB" id="A0A1Y0I454"/>
<evidence type="ECO:0000259" key="2">
    <source>
        <dbReference type="PROSITE" id="PS50110"/>
    </source>
</evidence>
<name>A0A1Y0I454_9GAMM</name>
<dbReference type="InterPro" id="IPR011006">
    <property type="entry name" value="CheY-like_superfamily"/>
</dbReference>
<keyword evidence="4" id="KW-1185">Reference proteome</keyword>
<dbReference type="PANTHER" id="PTHR43228">
    <property type="entry name" value="TWO-COMPONENT RESPONSE REGULATOR"/>
    <property type="match status" value="1"/>
</dbReference>
<evidence type="ECO:0000313" key="4">
    <source>
        <dbReference type="Proteomes" id="UP000196027"/>
    </source>
</evidence>
<dbReference type="InterPro" id="IPR052048">
    <property type="entry name" value="ST_Response_Regulator"/>
</dbReference>
<dbReference type="Pfam" id="PF00072">
    <property type="entry name" value="Response_reg"/>
    <property type="match status" value="1"/>
</dbReference>
<dbReference type="RefSeq" id="WP_087459404.1">
    <property type="nucleotide sequence ID" value="NZ_CP021425.1"/>
</dbReference>
<dbReference type="InterPro" id="IPR001789">
    <property type="entry name" value="Sig_transdc_resp-reg_receiver"/>
</dbReference>
<sequence>MQEVSVLIVEDDPEMRSLLRKTLSQIGVSRIGEAEDGNNAIQKYLEEFYDIVMLDIGLPDMDGLKLLSSFKRLKKDAFVVLVTGDDSIESIQTAISSGANGYVVKPYSYEKILDVINNYMLIQEPDQGLV</sequence>
<dbReference type="OrthoDB" id="9802426at2"/>
<protein>
    <submittedName>
        <fullName evidence="3">Response regulator receiver</fullName>
    </submittedName>
</protein>
<reference evidence="3 4" key="1">
    <citation type="submission" date="2017-05" db="EMBL/GenBank/DDBJ databases">
        <title>Genomic insights into alkan degradation activity of Oleiphilus messinensis.</title>
        <authorList>
            <person name="Kozyavkin S.A."/>
            <person name="Slesarev A.I."/>
            <person name="Golyshin P.N."/>
            <person name="Korzhenkov A."/>
            <person name="Golyshina O.N."/>
            <person name="Toshchakov S.V."/>
        </authorList>
    </citation>
    <scope>NUCLEOTIDE SEQUENCE [LARGE SCALE GENOMIC DNA]</scope>
    <source>
        <strain evidence="3 4">ME102</strain>
    </source>
</reference>
<evidence type="ECO:0000256" key="1">
    <source>
        <dbReference type="PROSITE-ProRule" id="PRU00169"/>
    </source>
</evidence>
<dbReference type="PROSITE" id="PS50110">
    <property type="entry name" value="RESPONSE_REGULATORY"/>
    <property type="match status" value="1"/>
</dbReference>
<accession>A0A1Y0I454</accession>
<organism evidence="3 4">
    <name type="scientific">Oleiphilus messinensis</name>
    <dbReference type="NCBI Taxonomy" id="141451"/>
    <lineage>
        <taxon>Bacteria</taxon>
        <taxon>Pseudomonadati</taxon>
        <taxon>Pseudomonadota</taxon>
        <taxon>Gammaproteobacteria</taxon>
        <taxon>Oceanospirillales</taxon>
        <taxon>Oleiphilaceae</taxon>
        <taxon>Oleiphilus</taxon>
    </lineage>
</organism>
<dbReference type="KEGG" id="ome:OLMES_0064"/>
<evidence type="ECO:0000313" key="3">
    <source>
        <dbReference type="EMBL" id="ARU54173.1"/>
    </source>
</evidence>
<dbReference type="Proteomes" id="UP000196027">
    <property type="component" value="Chromosome"/>
</dbReference>
<dbReference type="GO" id="GO:0000160">
    <property type="term" value="P:phosphorelay signal transduction system"/>
    <property type="evidence" value="ECO:0007669"/>
    <property type="project" value="InterPro"/>
</dbReference>
<dbReference type="PANTHER" id="PTHR43228:SF1">
    <property type="entry name" value="TWO-COMPONENT RESPONSE REGULATOR ARR22"/>
    <property type="match status" value="1"/>
</dbReference>
<feature type="modified residue" description="4-aspartylphosphate" evidence="1">
    <location>
        <position position="55"/>
    </location>
</feature>
<dbReference type="SMART" id="SM00448">
    <property type="entry name" value="REC"/>
    <property type="match status" value="1"/>
</dbReference>
<proteinExistence type="predicted"/>